<feature type="region of interest" description="Disordered" evidence="2">
    <location>
        <begin position="49"/>
        <end position="76"/>
    </location>
</feature>
<feature type="compositionally biased region" description="Basic and acidic residues" evidence="2">
    <location>
        <begin position="60"/>
        <end position="71"/>
    </location>
</feature>
<comment type="similarity">
    <text evidence="1">Belongs to the bacterial secretin family.</text>
</comment>
<evidence type="ECO:0000256" key="1">
    <source>
        <dbReference type="RuleBase" id="RU004003"/>
    </source>
</evidence>
<name>A0ABX2IK80_9RHOO</name>
<dbReference type="InterPro" id="IPR032789">
    <property type="entry name" value="T2SS-T3SS_pil_N"/>
</dbReference>
<sequence>MTSAVQAAPAKAAQGSSPCSRVEIGPVVRLPLGKSTLLKPPAPVVRLLLGNPQNTQAGRPAEKSKDEEDKNLSAARNAARSSVADVDVLLLSPTELFLLGKTVGSTNLVLQGRDGMCTMFDVVVGMDTTALNASFREFLPAESGLKVSSAGDSLVLSGMVSDAAVVDRVLDIAGAFVRSSSGGGTARPGSNERIINMLEVAAPQQVMLEVKVAEISKALLDQYGINFTRALVSADGSMMRFMTGLFGGSGLLYGQVAGATGATVGSGMVGSFTNGGTTTATTAPTGSASIGGSSVTVPMVAGQNTTVINADMQKQDGLVKILAEPTVMAISGQEGSFLAGGRIFIPVQTNNGGGGTAIALEEKEFGVSLKFTPTVLAGGRINLKVNPEVSELSSRGVTISSGGIGGNTILPSFTTRKAITTVQLRDGQSFAIGGLIKNNVSSSITAFPFLGELPIIGALFRSTSFQNDRTELVFVITPRLVKPLPADYVLPTDAYSEPTRYDMIMDGKLEGRQPSVPPAPPAAANPAPAQGGFEVK</sequence>
<protein>
    <submittedName>
        <fullName evidence="5">Type II and III secretion system protein family protein</fullName>
    </submittedName>
</protein>
<dbReference type="PANTHER" id="PTHR30332:SF17">
    <property type="entry name" value="TYPE IV PILIATION SYSTEM PROTEIN DR_0774-RELATED"/>
    <property type="match status" value="1"/>
</dbReference>
<organism evidence="5 6">
    <name type="scientific">Uliginosibacterium aquaticum</name>
    <dbReference type="NCBI Taxonomy" id="2731212"/>
    <lineage>
        <taxon>Bacteria</taxon>
        <taxon>Pseudomonadati</taxon>
        <taxon>Pseudomonadota</taxon>
        <taxon>Betaproteobacteria</taxon>
        <taxon>Rhodocyclales</taxon>
        <taxon>Zoogloeaceae</taxon>
        <taxon>Uliginosibacterium</taxon>
    </lineage>
</organism>
<evidence type="ECO:0000259" key="4">
    <source>
        <dbReference type="Pfam" id="PF13629"/>
    </source>
</evidence>
<evidence type="ECO:0000259" key="3">
    <source>
        <dbReference type="Pfam" id="PF00263"/>
    </source>
</evidence>
<gene>
    <name evidence="5" type="ORF">HJ583_006810</name>
</gene>
<comment type="caution">
    <text evidence="5">The sequence shown here is derived from an EMBL/GenBank/DDBJ whole genome shotgun (WGS) entry which is preliminary data.</text>
</comment>
<feature type="region of interest" description="Disordered" evidence="2">
    <location>
        <begin position="509"/>
        <end position="536"/>
    </location>
</feature>
<accession>A0ABX2IK80</accession>
<dbReference type="Proteomes" id="UP000778523">
    <property type="component" value="Unassembled WGS sequence"/>
</dbReference>
<dbReference type="InterPro" id="IPR001775">
    <property type="entry name" value="GspD/PilQ"/>
</dbReference>
<evidence type="ECO:0000256" key="2">
    <source>
        <dbReference type="SAM" id="MobiDB-lite"/>
    </source>
</evidence>
<dbReference type="PRINTS" id="PR00811">
    <property type="entry name" value="BCTERIALGSPD"/>
</dbReference>
<dbReference type="InterPro" id="IPR004846">
    <property type="entry name" value="T2SS/T3SS_dom"/>
</dbReference>
<dbReference type="Pfam" id="PF13629">
    <property type="entry name" value="T2SS-T3SS_pil_N"/>
    <property type="match status" value="1"/>
</dbReference>
<dbReference type="PANTHER" id="PTHR30332">
    <property type="entry name" value="PROBABLE GENERAL SECRETION PATHWAY PROTEIN D"/>
    <property type="match status" value="1"/>
</dbReference>
<reference evidence="5 6" key="1">
    <citation type="submission" date="2020-06" db="EMBL/GenBank/DDBJ databases">
        <title>Draft genome of Uliginosibacterium sp. IMCC34675.</title>
        <authorList>
            <person name="Song J."/>
        </authorList>
    </citation>
    <scope>NUCLEOTIDE SEQUENCE [LARGE SCALE GENOMIC DNA]</scope>
    <source>
        <strain evidence="5 6">IMCC34675</strain>
    </source>
</reference>
<proteinExistence type="inferred from homology"/>
<evidence type="ECO:0000313" key="6">
    <source>
        <dbReference type="Proteomes" id="UP000778523"/>
    </source>
</evidence>
<evidence type="ECO:0000313" key="5">
    <source>
        <dbReference type="EMBL" id="NSL54728.1"/>
    </source>
</evidence>
<dbReference type="Pfam" id="PF00263">
    <property type="entry name" value="Secretin"/>
    <property type="match status" value="1"/>
</dbReference>
<keyword evidence="6" id="KW-1185">Reference proteome</keyword>
<feature type="domain" description="Type II/III secretion system secretin-like" evidence="3">
    <location>
        <begin position="314"/>
        <end position="482"/>
    </location>
</feature>
<dbReference type="EMBL" id="JABCSC020000001">
    <property type="protein sequence ID" value="NSL54728.1"/>
    <property type="molecule type" value="Genomic_DNA"/>
</dbReference>
<dbReference type="InterPro" id="IPR050810">
    <property type="entry name" value="Bact_Secretion_Sys_Channel"/>
</dbReference>
<feature type="domain" description="Pilus formation protein N-terminal" evidence="4">
    <location>
        <begin position="75"/>
        <end position="124"/>
    </location>
</feature>